<feature type="domain" description="Acyltransferase 3" evidence="8">
    <location>
        <begin position="12"/>
        <end position="344"/>
    </location>
</feature>
<evidence type="ECO:0000256" key="2">
    <source>
        <dbReference type="ARBA" id="ARBA00007400"/>
    </source>
</evidence>
<comment type="subcellular location">
    <subcellularLocation>
        <location evidence="1">Cell membrane</location>
        <topology evidence="1">Multi-pass membrane protein</topology>
    </subcellularLocation>
</comment>
<evidence type="ECO:0000256" key="7">
    <source>
        <dbReference type="SAM" id="Phobius"/>
    </source>
</evidence>
<dbReference type="Pfam" id="PF01757">
    <property type="entry name" value="Acyl_transf_3"/>
    <property type="match status" value="1"/>
</dbReference>
<dbReference type="EMBL" id="JBHSGN010000073">
    <property type="protein sequence ID" value="MFC4674362.1"/>
    <property type="molecule type" value="Genomic_DNA"/>
</dbReference>
<evidence type="ECO:0000313" key="10">
    <source>
        <dbReference type="Proteomes" id="UP001596023"/>
    </source>
</evidence>
<protein>
    <submittedName>
        <fullName evidence="9">Acyltransferase</fullName>
    </submittedName>
</protein>
<keyword evidence="3" id="KW-1003">Cell membrane</keyword>
<sequence length="355" mass="41321">MGEKPIKDRVLYADILRTLTIYAVFIIHVCGVRWYSTVGTTEWLALNTYMTMLRWCIPVFFMLSGIIILDPKYDLSFKKLYTKALPRLVIALVFWSILYRTLSPITSIILNIKDVTLDDWQRIYTEIALGTPWHHLWFMYAIIAIYILSPLLRVFTAHAEKKHYFYFLVIYFIFGSVIPKINAAYNVHISFGVYDLYSYTGYFLAGYFFSRYDLSSLQKKILYTVGILNIVYVLGTSTYWGMVELRGSTQYFENMGPHTMIFAFFIFVLAKNTISNSERLQRYRNNRYITLLANCSLGIYLVHDFFNIALNMLNINTSLFPAAISVPVLALFVYSASLCVVLIIRKIPVINKWII</sequence>
<feature type="transmembrane region" description="Helical" evidence="7">
    <location>
        <begin position="254"/>
        <end position="270"/>
    </location>
</feature>
<keyword evidence="6 7" id="KW-0472">Membrane</keyword>
<comment type="caution">
    <text evidence="9">The sequence shown here is derived from an EMBL/GenBank/DDBJ whole genome shotgun (WGS) entry which is preliminary data.</text>
</comment>
<keyword evidence="9" id="KW-0808">Transferase</keyword>
<feature type="transmembrane region" description="Helical" evidence="7">
    <location>
        <begin position="291"/>
        <end position="313"/>
    </location>
</feature>
<feature type="transmembrane region" description="Helical" evidence="7">
    <location>
        <begin position="48"/>
        <end position="69"/>
    </location>
</feature>
<accession>A0ABV9KW47</accession>
<feature type="transmembrane region" description="Helical" evidence="7">
    <location>
        <begin position="191"/>
        <end position="209"/>
    </location>
</feature>
<feature type="transmembrane region" description="Helical" evidence="7">
    <location>
        <begin position="319"/>
        <end position="344"/>
    </location>
</feature>
<reference evidence="10" key="1">
    <citation type="journal article" date="2019" name="Int. J. Syst. Evol. Microbiol.">
        <title>The Global Catalogue of Microorganisms (GCM) 10K type strain sequencing project: providing services to taxonomists for standard genome sequencing and annotation.</title>
        <authorList>
            <consortium name="The Broad Institute Genomics Platform"/>
            <consortium name="The Broad Institute Genome Sequencing Center for Infectious Disease"/>
            <person name="Wu L."/>
            <person name="Ma J."/>
        </authorList>
    </citation>
    <scope>NUCLEOTIDE SEQUENCE [LARGE SCALE GENOMIC DNA]</scope>
    <source>
        <strain evidence="10">CCUG 66188</strain>
    </source>
</reference>
<dbReference type="PANTHER" id="PTHR40074">
    <property type="entry name" value="O-ACETYLTRANSFERASE WECH"/>
    <property type="match status" value="1"/>
</dbReference>
<keyword evidence="5 7" id="KW-1133">Transmembrane helix</keyword>
<feature type="transmembrane region" description="Helical" evidence="7">
    <location>
        <begin position="164"/>
        <end position="185"/>
    </location>
</feature>
<evidence type="ECO:0000256" key="4">
    <source>
        <dbReference type="ARBA" id="ARBA00022692"/>
    </source>
</evidence>
<keyword evidence="9" id="KW-0012">Acyltransferase</keyword>
<feature type="transmembrane region" description="Helical" evidence="7">
    <location>
        <begin position="132"/>
        <end position="152"/>
    </location>
</feature>
<dbReference type="RefSeq" id="WP_379996595.1">
    <property type="nucleotide sequence ID" value="NZ_JBHSGN010000073.1"/>
</dbReference>
<feature type="transmembrane region" description="Helical" evidence="7">
    <location>
        <begin position="12"/>
        <end position="36"/>
    </location>
</feature>
<keyword evidence="10" id="KW-1185">Reference proteome</keyword>
<evidence type="ECO:0000256" key="1">
    <source>
        <dbReference type="ARBA" id="ARBA00004651"/>
    </source>
</evidence>
<dbReference type="InterPro" id="IPR002656">
    <property type="entry name" value="Acyl_transf_3_dom"/>
</dbReference>
<comment type="similarity">
    <text evidence="2">Belongs to the acyltransferase 3 family.</text>
</comment>
<evidence type="ECO:0000256" key="3">
    <source>
        <dbReference type="ARBA" id="ARBA00022475"/>
    </source>
</evidence>
<dbReference type="PANTHER" id="PTHR40074:SF2">
    <property type="entry name" value="O-ACETYLTRANSFERASE WECH"/>
    <property type="match status" value="1"/>
</dbReference>
<organism evidence="9 10">
    <name type="scientific">Dysgonomonas termitidis</name>
    <dbReference type="NCBI Taxonomy" id="1516126"/>
    <lineage>
        <taxon>Bacteria</taxon>
        <taxon>Pseudomonadati</taxon>
        <taxon>Bacteroidota</taxon>
        <taxon>Bacteroidia</taxon>
        <taxon>Bacteroidales</taxon>
        <taxon>Dysgonomonadaceae</taxon>
        <taxon>Dysgonomonas</taxon>
    </lineage>
</organism>
<feature type="transmembrane region" description="Helical" evidence="7">
    <location>
        <begin position="89"/>
        <end position="112"/>
    </location>
</feature>
<dbReference type="Proteomes" id="UP001596023">
    <property type="component" value="Unassembled WGS sequence"/>
</dbReference>
<proteinExistence type="inferred from homology"/>
<evidence type="ECO:0000259" key="8">
    <source>
        <dbReference type="Pfam" id="PF01757"/>
    </source>
</evidence>
<keyword evidence="4 7" id="KW-0812">Transmembrane</keyword>
<name>A0ABV9KW47_9BACT</name>
<gene>
    <name evidence="9" type="ORF">ACFO6W_11705</name>
</gene>
<dbReference type="GO" id="GO:0016746">
    <property type="term" value="F:acyltransferase activity"/>
    <property type="evidence" value="ECO:0007669"/>
    <property type="project" value="UniProtKB-KW"/>
</dbReference>
<feature type="transmembrane region" description="Helical" evidence="7">
    <location>
        <begin position="221"/>
        <end position="242"/>
    </location>
</feature>
<evidence type="ECO:0000313" key="9">
    <source>
        <dbReference type="EMBL" id="MFC4674362.1"/>
    </source>
</evidence>
<evidence type="ECO:0000256" key="5">
    <source>
        <dbReference type="ARBA" id="ARBA00022989"/>
    </source>
</evidence>
<evidence type="ECO:0000256" key="6">
    <source>
        <dbReference type="ARBA" id="ARBA00023136"/>
    </source>
</evidence>